<dbReference type="InterPro" id="IPR051093">
    <property type="entry name" value="Neuroligin/BSAL"/>
</dbReference>
<evidence type="ECO:0000313" key="5">
    <source>
        <dbReference type="Proteomes" id="UP001152759"/>
    </source>
</evidence>
<dbReference type="EMBL" id="OU963868">
    <property type="protein sequence ID" value="CAH0393511.1"/>
    <property type="molecule type" value="Genomic_DNA"/>
</dbReference>
<feature type="compositionally biased region" description="Low complexity" evidence="2">
    <location>
        <begin position="200"/>
        <end position="210"/>
    </location>
</feature>
<sequence>MKSHYRGHKMAVWLNLIPQLHQPGDDDVSMRHHHFHERANYFYAGAVKPETMTRSPVMEVPTAPGSILVECPPNVTSLLEEGGPDDVIDNQLDLKDSSTGGGIGQQEDEENLLRKLTSRHYSYTTALGITVGVGCLLLLLNLVIFAGIYYQRKRRKRRRDCSSESFNSIALTVSSKMTSYMSEPKSPTIPEPPPPPKQLPPTKSALAPISIPVPTPCPPVRTCSSLSVAPGPGPAQGPGPPPTVVKKRVQIQEISV</sequence>
<evidence type="ECO:0000313" key="4">
    <source>
        <dbReference type="EMBL" id="CAH0393511.1"/>
    </source>
</evidence>
<feature type="region of interest" description="Disordered" evidence="2">
    <location>
        <begin position="222"/>
        <end position="244"/>
    </location>
</feature>
<organism evidence="4 5">
    <name type="scientific">Bemisia tabaci</name>
    <name type="common">Sweetpotato whitefly</name>
    <name type="synonym">Aleurodes tabaci</name>
    <dbReference type="NCBI Taxonomy" id="7038"/>
    <lineage>
        <taxon>Eukaryota</taxon>
        <taxon>Metazoa</taxon>
        <taxon>Ecdysozoa</taxon>
        <taxon>Arthropoda</taxon>
        <taxon>Hexapoda</taxon>
        <taxon>Insecta</taxon>
        <taxon>Pterygota</taxon>
        <taxon>Neoptera</taxon>
        <taxon>Paraneoptera</taxon>
        <taxon>Hemiptera</taxon>
        <taxon>Sternorrhyncha</taxon>
        <taxon>Aleyrodoidea</taxon>
        <taxon>Aleyrodidae</taxon>
        <taxon>Aleyrodinae</taxon>
        <taxon>Bemisia</taxon>
    </lineage>
</organism>
<dbReference type="AlphaFoldDB" id="A0A9P0AID9"/>
<accession>A0A9P0AID9</accession>
<keyword evidence="5" id="KW-1185">Reference proteome</keyword>
<dbReference type="PANTHER" id="PTHR43903">
    <property type="entry name" value="NEUROLIGIN"/>
    <property type="match status" value="1"/>
</dbReference>
<proteinExistence type="inferred from homology"/>
<keyword evidence="3" id="KW-0472">Membrane</keyword>
<keyword evidence="3" id="KW-1133">Transmembrane helix</keyword>
<gene>
    <name evidence="4" type="ORF">BEMITA_LOCUS11904</name>
</gene>
<evidence type="ECO:0000256" key="1">
    <source>
        <dbReference type="ARBA" id="ARBA00005964"/>
    </source>
</evidence>
<feature type="compositionally biased region" description="Pro residues" evidence="2">
    <location>
        <begin position="231"/>
        <end position="243"/>
    </location>
</feature>
<protein>
    <submittedName>
        <fullName evidence="4">Uncharacterized protein</fullName>
    </submittedName>
</protein>
<feature type="compositionally biased region" description="Pro residues" evidence="2">
    <location>
        <begin position="187"/>
        <end position="199"/>
    </location>
</feature>
<evidence type="ECO:0000256" key="3">
    <source>
        <dbReference type="SAM" id="Phobius"/>
    </source>
</evidence>
<evidence type="ECO:0000256" key="2">
    <source>
        <dbReference type="SAM" id="MobiDB-lite"/>
    </source>
</evidence>
<name>A0A9P0AID9_BEMTA</name>
<dbReference type="Proteomes" id="UP001152759">
    <property type="component" value="Chromosome 7"/>
</dbReference>
<keyword evidence="3" id="KW-0812">Transmembrane</keyword>
<comment type="similarity">
    <text evidence="1">Belongs to the type-B carboxylesterase/lipase family.</text>
</comment>
<feature type="region of interest" description="Disordered" evidence="2">
    <location>
        <begin position="180"/>
        <end position="210"/>
    </location>
</feature>
<feature type="transmembrane region" description="Helical" evidence="3">
    <location>
        <begin position="126"/>
        <end position="150"/>
    </location>
</feature>
<reference evidence="4" key="1">
    <citation type="submission" date="2021-12" db="EMBL/GenBank/DDBJ databases">
        <authorList>
            <person name="King R."/>
        </authorList>
    </citation>
    <scope>NUCLEOTIDE SEQUENCE</scope>
</reference>